<proteinExistence type="predicted"/>
<gene>
    <name evidence="2" type="ORF">T459_27313</name>
</gene>
<organism evidence="2 3">
    <name type="scientific">Capsicum annuum</name>
    <name type="common">Capsicum pepper</name>
    <dbReference type="NCBI Taxonomy" id="4072"/>
    <lineage>
        <taxon>Eukaryota</taxon>
        <taxon>Viridiplantae</taxon>
        <taxon>Streptophyta</taxon>
        <taxon>Embryophyta</taxon>
        <taxon>Tracheophyta</taxon>
        <taxon>Spermatophyta</taxon>
        <taxon>Magnoliopsida</taxon>
        <taxon>eudicotyledons</taxon>
        <taxon>Gunneridae</taxon>
        <taxon>Pentapetalae</taxon>
        <taxon>asterids</taxon>
        <taxon>lamiids</taxon>
        <taxon>Solanales</taxon>
        <taxon>Solanaceae</taxon>
        <taxon>Solanoideae</taxon>
        <taxon>Capsiceae</taxon>
        <taxon>Capsicum</taxon>
    </lineage>
</organism>
<accession>A0A2G2YDK1</accession>
<dbReference type="EMBL" id="AYRZ02000011">
    <property type="protein sequence ID" value="PHT67826.1"/>
    <property type="molecule type" value="Genomic_DNA"/>
</dbReference>
<dbReference type="Proteomes" id="UP000222542">
    <property type="component" value="Unassembled WGS sequence"/>
</dbReference>
<keyword evidence="3" id="KW-1185">Reference proteome</keyword>
<sequence>MQNVKCRIDSLVQQDGEQPTKQKRITEGGTLQKNSLSSIDMSQASKSKKLGTSPYLSDSALGVLSQGDDRVGNFAHLMSSEQQLRIILDMAQLRVDQCLRD</sequence>
<protein>
    <submittedName>
        <fullName evidence="2">Uncharacterized protein</fullName>
    </submittedName>
</protein>
<dbReference type="Gramene" id="PHT67826">
    <property type="protein sequence ID" value="PHT67826"/>
    <property type="gene ID" value="T459_27313"/>
</dbReference>
<comment type="caution">
    <text evidence="2">The sequence shown here is derived from an EMBL/GenBank/DDBJ whole genome shotgun (WGS) entry which is preliminary data.</text>
</comment>
<dbReference type="AlphaFoldDB" id="A0A2G2YDK1"/>
<evidence type="ECO:0000313" key="3">
    <source>
        <dbReference type="Proteomes" id="UP000222542"/>
    </source>
</evidence>
<reference evidence="2 3" key="2">
    <citation type="journal article" date="2017" name="Genome Biol.">
        <title>New reference genome sequences of hot pepper reveal the massive evolution of plant disease-resistance genes by retroduplication.</title>
        <authorList>
            <person name="Kim S."/>
            <person name="Park J."/>
            <person name="Yeom S.I."/>
            <person name="Kim Y.M."/>
            <person name="Seo E."/>
            <person name="Kim K.T."/>
            <person name="Kim M.S."/>
            <person name="Lee J.M."/>
            <person name="Cheong K."/>
            <person name="Shin H.S."/>
            <person name="Kim S.B."/>
            <person name="Han K."/>
            <person name="Lee J."/>
            <person name="Park M."/>
            <person name="Lee H.A."/>
            <person name="Lee H.Y."/>
            <person name="Lee Y."/>
            <person name="Oh S."/>
            <person name="Lee J.H."/>
            <person name="Choi E."/>
            <person name="Choi E."/>
            <person name="Lee S.E."/>
            <person name="Jeon J."/>
            <person name="Kim H."/>
            <person name="Choi G."/>
            <person name="Song H."/>
            <person name="Lee J."/>
            <person name="Lee S.C."/>
            <person name="Kwon J.K."/>
            <person name="Lee H.Y."/>
            <person name="Koo N."/>
            <person name="Hong Y."/>
            <person name="Kim R.W."/>
            <person name="Kang W.H."/>
            <person name="Huh J.H."/>
            <person name="Kang B.C."/>
            <person name="Yang T.J."/>
            <person name="Lee Y.H."/>
            <person name="Bennetzen J.L."/>
            <person name="Choi D."/>
        </authorList>
    </citation>
    <scope>NUCLEOTIDE SEQUENCE [LARGE SCALE GENOMIC DNA]</scope>
    <source>
        <strain evidence="3">cv. CM334</strain>
    </source>
</reference>
<reference evidence="2 3" key="1">
    <citation type="journal article" date="2014" name="Nat. Genet.">
        <title>Genome sequence of the hot pepper provides insights into the evolution of pungency in Capsicum species.</title>
        <authorList>
            <person name="Kim S."/>
            <person name="Park M."/>
            <person name="Yeom S.I."/>
            <person name="Kim Y.M."/>
            <person name="Lee J.M."/>
            <person name="Lee H.A."/>
            <person name="Seo E."/>
            <person name="Choi J."/>
            <person name="Cheong K."/>
            <person name="Kim K.T."/>
            <person name="Jung K."/>
            <person name="Lee G.W."/>
            <person name="Oh S.K."/>
            <person name="Bae C."/>
            <person name="Kim S.B."/>
            <person name="Lee H.Y."/>
            <person name="Kim S.Y."/>
            <person name="Kim M.S."/>
            <person name="Kang B.C."/>
            <person name="Jo Y.D."/>
            <person name="Yang H.B."/>
            <person name="Jeong H.J."/>
            <person name="Kang W.H."/>
            <person name="Kwon J.K."/>
            <person name="Shin C."/>
            <person name="Lim J.Y."/>
            <person name="Park J.H."/>
            <person name="Huh J.H."/>
            <person name="Kim J.S."/>
            <person name="Kim B.D."/>
            <person name="Cohen O."/>
            <person name="Paran I."/>
            <person name="Suh M.C."/>
            <person name="Lee S.B."/>
            <person name="Kim Y.K."/>
            <person name="Shin Y."/>
            <person name="Noh S.J."/>
            <person name="Park J."/>
            <person name="Seo Y.S."/>
            <person name="Kwon S.Y."/>
            <person name="Kim H.A."/>
            <person name="Park J.M."/>
            <person name="Kim H.J."/>
            <person name="Choi S.B."/>
            <person name="Bosland P.W."/>
            <person name="Reeves G."/>
            <person name="Jo S.H."/>
            <person name="Lee B.W."/>
            <person name="Cho H.T."/>
            <person name="Choi H.S."/>
            <person name="Lee M.S."/>
            <person name="Yu Y."/>
            <person name="Do Choi Y."/>
            <person name="Park B.S."/>
            <person name="van Deynze A."/>
            <person name="Ashrafi H."/>
            <person name="Hill T."/>
            <person name="Kim W.T."/>
            <person name="Pai H.S."/>
            <person name="Ahn H.K."/>
            <person name="Yeam I."/>
            <person name="Giovannoni J.J."/>
            <person name="Rose J.K."/>
            <person name="Sorensen I."/>
            <person name="Lee S.J."/>
            <person name="Kim R.W."/>
            <person name="Choi I.Y."/>
            <person name="Choi B.S."/>
            <person name="Lim J.S."/>
            <person name="Lee Y.H."/>
            <person name="Choi D."/>
        </authorList>
    </citation>
    <scope>NUCLEOTIDE SEQUENCE [LARGE SCALE GENOMIC DNA]</scope>
    <source>
        <strain evidence="3">cv. CM334</strain>
    </source>
</reference>
<evidence type="ECO:0000313" key="2">
    <source>
        <dbReference type="EMBL" id="PHT67826.1"/>
    </source>
</evidence>
<feature type="compositionally biased region" description="Polar residues" evidence="1">
    <location>
        <begin position="29"/>
        <end position="45"/>
    </location>
</feature>
<evidence type="ECO:0000256" key="1">
    <source>
        <dbReference type="SAM" id="MobiDB-lite"/>
    </source>
</evidence>
<feature type="region of interest" description="Disordered" evidence="1">
    <location>
        <begin position="1"/>
        <end position="53"/>
    </location>
</feature>
<name>A0A2G2YDK1_CAPAN</name>